<feature type="non-terminal residue" evidence="1">
    <location>
        <position position="48"/>
    </location>
</feature>
<accession>A0A392UIA4</accession>
<organism evidence="1 2">
    <name type="scientific">Trifolium medium</name>
    <dbReference type="NCBI Taxonomy" id="97028"/>
    <lineage>
        <taxon>Eukaryota</taxon>
        <taxon>Viridiplantae</taxon>
        <taxon>Streptophyta</taxon>
        <taxon>Embryophyta</taxon>
        <taxon>Tracheophyta</taxon>
        <taxon>Spermatophyta</taxon>
        <taxon>Magnoliopsida</taxon>
        <taxon>eudicotyledons</taxon>
        <taxon>Gunneridae</taxon>
        <taxon>Pentapetalae</taxon>
        <taxon>rosids</taxon>
        <taxon>fabids</taxon>
        <taxon>Fabales</taxon>
        <taxon>Fabaceae</taxon>
        <taxon>Papilionoideae</taxon>
        <taxon>50 kb inversion clade</taxon>
        <taxon>NPAAA clade</taxon>
        <taxon>Hologalegina</taxon>
        <taxon>IRL clade</taxon>
        <taxon>Trifolieae</taxon>
        <taxon>Trifolium</taxon>
    </lineage>
</organism>
<proteinExistence type="predicted"/>
<name>A0A392UIA4_9FABA</name>
<dbReference type="AlphaFoldDB" id="A0A392UIA4"/>
<keyword evidence="2" id="KW-1185">Reference proteome</keyword>
<evidence type="ECO:0000313" key="1">
    <source>
        <dbReference type="EMBL" id="MCI72447.1"/>
    </source>
</evidence>
<dbReference type="Proteomes" id="UP000265520">
    <property type="component" value="Unassembled WGS sequence"/>
</dbReference>
<comment type="caution">
    <text evidence="1">The sequence shown here is derived from an EMBL/GenBank/DDBJ whole genome shotgun (WGS) entry which is preliminary data.</text>
</comment>
<dbReference type="EMBL" id="LXQA010818283">
    <property type="protein sequence ID" value="MCI72447.1"/>
    <property type="molecule type" value="Genomic_DNA"/>
</dbReference>
<protein>
    <submittedName>
        <fullName evidence="1">Uncharacterized protein</fullName>
    </submittedName>
</protein>
<reference evidence="1 2" key="1">
    <citation type="journal article" date="2018" name="Front. Plant Sci.">
        <title>Red Clover (Trifolium pratense) and Zigzag Clover (T. medium) - A Picture of Genomic Similarities and Differences.</title>
        <authorList>
            <person name="Dluhosova J."/>
            <person name="Istvanek J."/>
            <person name="Nedelnik J."/>
            <person name="Repkova J."/>
        </authorList>
    </citation>
    <scope>NUCLEOTIDE SEQUENCE [LARGE SCALE GENOMIC DNA]</scope>
    <source>
        <strain evidence="2">cv. 10/8</strain>
        <tissue evidence="1">Leaf</tissue>
    </source>
</reference>
<sequence>MVDYSALALNAFLEADIPARCAVENASVNFSQWPEVRRAEIRDYVGRP</sequence>
<evidence type="ECO:0000313" key="2">
    <source>
        <dbReference type="Proteomes" id="UP000265520"/>
    </source>
</evidence>